<keyword evidence="1" id="KW-0472">Membrane</keyword>
<dbReference type="PANTHER" id="PTHR43064">
    <property type="entry name" value="PHOSPHORIBOSYLAMINOIMIDAZOLE CARBOXYLASE-RELATED"/>
    <property type="match status" value="1"/>
</dbReference>
<protein>
    <submittedName>
        <fullName evidence="3">Nickel pincer cofactor biosynthesis protein LarB</fullName>
    </submittedName>
</protein>
<dbReference type="NCBIfam" id="NF033503">
    <property type="entry name" value="LarB"/>
    <property type="match status" value="1"/>
</dbReference>
<keyword evidence="1" id="KW-0812">Transmembrane</keyword>
<dbReference type="Proteomes" id="UP001370348">
    <property type="component" value="Chromosome"/>
</dbReference>
<feature type="domain" description="PurE" evidence="2">
    <location>
        <begin position="120"/>
        <end position="252"/>
    </location>
</feature>
<sequence>MNPAKIRELLEQVQSGSTTVEDALGTLKDLPFADLGYAVVDHHRALRLGVPEVILGEAKTAAQIVGIAGELVRTGQNVLVTRLDAAKAEEVCAAVPAFRYHAMARVATFEQTPIPQLGTRAVAVVSAGTSDLPVAEECGETLRMLGAKVERIYDVGVAGIHRLLHRRQVLDAMGVIIVVAGMEGALASVVGGLVESPVIAVPTSVGYGAALGGIAALLGMLTSCASGITVVNIDNGFGAAFAAARILRAGART</sequence>
<accession>A0ABZ2M609</accession>
<reference evidence="3 4" key="1">
    <citation type="submission" date="2021-12" db="EMBL/GenBank/DDBJ databases">
        <title>Discovery of the Pendulisporaceae a myxobacterial family with distinct sporulation behavior and unique specialized metabolism.</title>
        <authorList>
            <person name="Garcia R."/>
            <person name="Popoff A."/>
            <person name="Bader C.D."/>
            <person name="Loehr J."/>
            <person name="Walesch S."/>
            <person name="Walt C."/>
            <person name="Boldt J."/>
            <person name="Bunk B."/>
            <person name="Haeckl F.J.F.P.J."/>
            <person name="Gunesch A.P."/>
            <person name="Birkelbach J."/>
            <person name="Nuebel U."/>
            <person name="Pietschmann T."/>
            <person name="Bach T."/>
            <person name="Mueller R."/>
        </authorList>
    </citation>
    <scope>NUCLEOTIDE SEQUENCE [LARGE SCALE GENOMIC DNA]</scope>
    <source>
        <strain evidence="3 4">MSr11954</strain>
    </source>
</reference>
<feature type="transmembrane region" description="Helical" evidence="1">
    <location>
        <begin position="172"/>
        <end position="194"/>
    </location>
</feature>
<keyword evidence="4" id="KW-1185">Reference proteome</keyword>
<dbReference type="RefSeq" id="WP_394826832.1">
    <property type="nucleotide sequence ID" value="NZ_CP089984.1"/>
</dbReference>
<dbReference type="InterPro" id="IPR000031">
    <property type="entry name" value="PurE_dom"/>
</dbReference>
<evidence type="ECO:0000256" key="1">
    <source>
        <dbReference type="SAM" id="Phobius"/>
    </source>
</evidence>
<evidence type="ECO:0000313" key="3">
    <source>
        <dbReference type="EMBL" id="WXB17201.1"/>
    </source>
</evidence>
<dbReference type="InterPro" id="IPR039476">
    <property type="entry name" value="P2CMN_synthase_LarB"/>
</dbReference>
<dbReference type="SUPFAM" id="SSF52255">
    <property type="entry name" value="N5-CAIR mutase (phosphoribosylaminoimidazole carboxylase, PurE)"/>
    <property type="match status" value="1"/>
</dbReference>
<dbReference type="EMBL" id="CP089984">
    <property type="protein sequence ID" value="WXB17201.1"/>
    <property type="molecule type" value="Genomic_DNA"/>
</dbReference>
<keyword evidence="1" id="KW-1133">Transmembrane helix</keyword>
<feature type="transmembrane region" description="Helical" evidence="1">
    <location>
        <begin position="206"/>
        <end position="231"/>
    </location>
</feature>
<proteinExistence type="predicted"/>
<dbReference type="Pfam" id="PF00731">
    <property type="entry name" value="AIRC"/>
    <property type="match status" value="1"/>
</dbReference>
<dbReference type="PANTHER" id="PTHR43064:SF1">
    <property type="entry name" value="SLL1489 PROTEIN"/>
    <property type="match status" value="1"/>
</dbReference>
<dbReference type="Gene3D" id="3.40.50.1970">
    <property type="match status" value="1"/>
</dbReference>
<organism evidence="3 4">
    <name type="scientific">Pendulispora albinea</name>
    <dbReference type="NCBI Taxonomy" id="2741071"/>
    <lineage>
        <taxon>Bacteria</taxon>
        <taxon>Pseudomonadati</taxon>
        <taxon>Myxococcota</taxon>
        <taxon>Myxococcia</taxon>
        <taxon>Myxococcales</taxon>
        <taxon>Sorangiineae</taxon>
        <taxon>Pendulisporaceae</taxon>
        <taxon>Pendulispora</taxon>
    </lineage>
</organism>
<evidence type="ECO:0000313" key="4">
    <source>
        <dbReference type="Proteomes" id="UP001370348"/>
    </source>
</evidence>
<gene>
    <name evidence="3" type="primary">larB</name>
    <name evidence="3" type="ORF">LZC94_07955</name>
</gene>
<dbReference type="SMART" id="SM01001">
    <property type="entry name" value="AIRC"/>
    <property type="match status" value="1"/>
</dbReference>
<name>A0ABZ2M609_9BACT</name>
<evidence type="ECO:0000259" key="2">
    <source>
        <dbReference type="SMART" id="SM01001"/>
    </source>
</evidence>